<comment type="caution">
    <text evidence="2">The sequence shown here is derived from an EMBL/GenBank/DDBJ whole genome shotgun (WGS) entry which is preliminary data.</text>
</comment>
<dbReference type="RefSeq" id="WP_092052933.1">
    <property type="nucleotide sequence ID" value="NZ_FOJJ01000001.1"/>
</dbReference>
<keyword evidence="3" id="KW-1185">Reference proteome</keyword>
<dbReference type="InterPro" id="IPR000182">
    <property type="entry name" value="GNAT_dom"/>
</dbReference>
<reference evidence="2 3" key="1">
    <citation type="submission" date="2019-07" db="EMBL/GenBank/DDBJ databases">
        <title>Insights of Desulfuromonas acetexigens electromicrobiology.</title>
        <authorList>
            <person name="Katuri K."/>
            <person name="Sapireddy V."/>
            <person name="Shaw D.R."/>
            <person name="Saikaly P."/>
        </authorList>
    </citation>
    <scope>NUCLEOTIDE SEQUENCE [LARGE SCALE GENOMIC DNA]</scope>
    <source>
        <strain evidence="2 3">2873</strain>
    </source>
</reference>
<dbReference type="OrthoDB" id="5393364at2"/>
<sequence>MTEIRTATAADWDIFARLAAAENWRISPAERQLFRGPWAGHALALEIDGQWRGFVTAVPHQRSGWIGNLIVPPESRGRGYGRQLFAAAVARLERKRLNNLWLTASEQGRPLYKQYGFAKIDEIERWVGDGVGGGCDDGLRNNEGLWLADSRAWGESRRELLMAVANHGRAFIAGDVVIFLQQGGDMNILGPWYKDKGESDPCANRDLLRQALTAADPGRELVIDTLLSSPVHPLLAEVGFIPSRRAALMVRGGPGAARLDRMLALASLGSVG</sequence>
<dbReference type="AlphaFoldDB" id="A0A550JL59"/>
<dbReference type="PANTHER" id="PTHR47237:SF1">
    <property type="entry name" value="SLL0310 PROTEIN"/>
    <property type="match status" value="1"/>
</dbReference>
<feature type="domain" description="N-acetyltransferase" evidence="1">
    <location>
        <begin position="2"/>
        <end position="142"/>
    </location>
</feature>
<dbReference type="Pfam" id="PF00583">
    <property type="entry name" value="Acetyltransf_1"/>
    <property type="match status" value="1"/>
</dbReference>
<dbReference type="PANTHER" id="PTHR47237">
    <property type="entry name" value="SLL0310 PROTEIN"/>
    <property type="match status" value="1"/>
</dbReference>
<keyword evidence="2" id="KW-0808">Transferase</keyword>
<organism evidence="2 3">
    <name type="scientific">Trichloromonas acetexigens</name>
    <dbReference type="NCBI Taxonomy" id="38815"/>
    <lineage>
        <taxon>Bacteria</taxon>
        <taxon>Pseudomonadati</taxon>
        <taxon>Thermodesulfobacteriota</taxon>
        <taxon>Desulfuromonadia</taxon>
        <taxon>Desulfuromonadales</taxon>
        <taxon>Trichloromonadaceae</taxon>
        <taxon>Trichloromonas</taxon>
    </lineage>
</organism>
<gene>
    <name evidence="2" type="ORF">FL622_01940</name>
</gene>
<dbReference type="Proteomes" id="UP000317155">
    <property type="component" value="Unassembled WGS sequence"/>
</dbReference>
<dbReference type="GO" id="GO:0016747">
    <property type="term" value="F:acyltransferase activity, transferring groups other than amino-acyl groups"/>
    <property type="evidence" value="ECO:0007669"/>
    <property type="project" value="InterPro"/>
</dbReference>
<accession>A0A550JL59</accession>
<evidence type="ECO:0000313" key="2">
    <source>
        <dbReference type="EMBL" id="TRO83964.1"/>
    </source>
</evidence>
<protein>
    <submittedName>
        <fullName evidence="2">GNAT family N-acetyltransferase</fullName>
    </submittedName>
</protein>
<evidence type="ECO:0000313" key="3">
    <source>
        <dbReference type="Proteomes" id="UP000317155"/>
    </source>
</evidence>
<dbReference type="InterPro" id="IPR016181">
    <property type="entry name" value="Acyl_CoA_acyltransferase"/>
</dbReference>
<evidence type="ECO:0000259" key="1">
    <source>
        <dbReference type="PROSITE" id="PS51186"/>
    </source>
</evidence>
<dbReference type="CDD" id="cd04301">
    <property type="entry name" value="NAT_SF"/>
    <property type="match status" value="1"/>
</dbReference>
<name>A0A550JL59_9BACT</name>
<dbReference type="EMBL" id="VJVV01000001">
    <property type="protein sequence ID" value="TRO83964.1"/>
    <property type="molecule type" value="Genomic_DNA"/>
</dbReference>
<dbReference type="InterPro" id="IPR052729">
    <property type="entry name" value="Acyl/Acetyltrans_Enzymes"/>
</dbReference>
<proteinExistence type="predicted"/>
<dbReference type="PROSITE" id="PS51186">
    <property type="entry name" value="GNAT"/>
    <property type="match status" value="1"/>
</dbReference>
<dbReference type="Gene3D" id="3.40.630.30">
    <property type="match status" value="1"/>
</dbReference>
<dbReference type="SUPFAM" id="SSF55729">
    <property type="entry name" value="Acyl-CoA N-acyltransferases (Nat)"/>
    <property type="match status" value="1"/>
</dbReference>